<dbReference type="Pfam" id="PF11735">
    <property type="entry name" value="CAP59_mtransfer"/>
    <property type="match status" value="1"/>
</dbReference>
<dbReference type="PANTHER" id="PTHR34144:SF7">
    <property type="entry name" value="EXPORT PROTEIN (CAP59), PUTATIVE (AFU_ORTHOLOGUE AFUA_7G05020)-RELATED"/>
    <property type="match status" value="1"/>
</dbReference>
<evidence type="ECO:0008006" key="3">
    <source>
        <dbReference type="Google" id="ProtNLM"/>
    </source>
</evidence>
<evidence type="ECO:0000313" key="1">
    <source>
        <dbReference type="EMBL" id="WFD28091.1"/>
    </source>
</evidence>
<evidence type="ECO:0000313" key="2">
    <source>
        <dbReference type="Proteomes" id="UP001213623"/>
    </source>
</evidence>
<gene>
    <name evidence="1" type="ORF">MNAN1_003097</name>
</gene>
<protein>
    <recommendedName>
        <fullName evidence="3">Cryptococcal mannosyltransferase 1</fullName>
    </recommendedName>
</protein>
<keyword evidence="2" id="KW-1185">Reference proteome</keyword>
<dbReference type="InterPro" id="IPR021047">
    <property type="entry name" value="Mannosyltransferase_CMT1"/>
</dbReference>
<dbReference type="AlphaFoldDB" id="A0AAF0ENV9"/>
<name>A0AAF0ENV9_9BASI</name>
<dbReference type="EMBL" id="CP119896">
    <property type="protein sequence ID" value="WFD28091.1"/>
    <property type="molecule type" value="Genomic_DNA"/>
</dbReference>
<organism evidence="1 2">
    <name type="scientific">Malassezia nana</name>
    <dbReference type="NCBI Taxonomy" id="180528"/>
    <lineage>
        <taxon>Eukaryota</taxon>
        <taxon>Fungi</taxon>
        <taxon>Dikarya</taxon>
        <taxon>Basidiomycota</taxon>
        <taxon>Ustilaginomycotina</taxon>
        <taxon>Malasseziomycetes</taxon>
        <taxon>Malasseziales</taxon>
        <taxon>Malasseziaceae</taxon>
        <taxon>Malassezia</taxon>
    </lineage>
</organism>
<accession>A0AAF0ENV9</accession>
<sequence length="382" mass="44897">MPRISAHILALAVSSYDTAVFYLHDVPVEWRQPSGQTYYIASLLHNSERILPRYMNALVRLTDELGHDDVFMSIFENDSKDRTPALLENLRKELKTRGVRHNITTTRLPAKTRHAERIERLSYMRNRAMAPFHEEVRHGLNNRPFSKVIWINDILFEPDAVHTLLHTADGQFDQVCGLDYFWLGFYDTWVMRDTEGHTVRPLYPYFRTKKDRDNVRAQRPFPVNSCWNGLTVVDARWFADEPKMPPHAPNKPVVAKLPAPPLVHEDGLDTAATLPLQFRSCSRCNASESLLLSADMHRLAHPKRPRIFVHPGVRVMYDYPSYYLYRHILTWYVVQPWRYIWELWVERRLFSWIADLGLRQDPCEPLLQRMWSTEPADRLGPR</sequence>
<reference evidence="1" key="1">
    <citation type="submission" date="2023-03" db="EMBL/GenBank/DDBJ databases">
        <title>Mating type loci evolution in Malassezia.</title>
        <authorList>
            <person name="Coelho M.A."/>
        </authorList>
    </citation>
    <scope>NUCLEOTIDE SEQUENCE</scope>
    <source>
        <strain evidence="1">CBS 9557</strain>
    </source>
</reference>
<dbReference type="Proteomes" id="UP001213623">
    <property type="component" value="Chromosome 5"/>
</dbReference>
<dbReference type="PANTHER" id="PTHR34144">
    <property type="entry name" value="CHROMOSOME 8, WHOLE GENOME SHOTGUN SEQUENCE"/>
    <property type="match status" value="1"/>
</dbReference>
<proteinExistence type="predicted"/>